<dbReference type="EMBL" id="VSSQ01048200">
    <property type="protein sequence ID" value="MPN02249.1"/>
    <property type="molecule type" value="Genomic_DNA"/>
</dbReference>
<reference evidence="1" key="1">
    <citation type="submission" date="2019-08" db="EMBL/GenBank/DDBJ databases">
        <authorList>
            <person name="Kucharzyk K."/>
            <person name="Murdoch R.W."/>
            <person name="Higgins S."/>
            <person name="Loffler F."/>
        </authorList>
    </citation>
    <scope>NUCLEOTIDE SEQUENCE</scope>
</reference>
<organism evidence="1">
    <name type="scientific">bioreactor metagenome</name>
    <dbReference type="NCBI Taxonomy" id="1076179"/>
    <lineage>
        <taxon>unclassified sequences</taxon>
        <taxon>metagenomes</taxon>
        <taxon>ecological metagenomes</taxon>
    </lineage>
</organism>
<protein>
    <submittedName>
        <fullName evidence="1">Uncharacterized protein</fullName>
    </submittedName>
</protein>
<proteinExistence type="predicted"/>
<name>A0A645EM98_9ZZZZ</name>
<sequence>MLLNSQKIAKDLNDDKAATKVLGKAFGTRSFYVAVTREEHNLQVFTDNKDASRQAITFKQDKTSFVEAIQKANIEIPTHLLENEEMQQAKIEMER</sequence>
<accession>A0A645EM98</accession>
<gene>
    <name evidence="1" type="ORF">SDC9_149463</name>
</gene>
<evidence type="ECO:0000313" key="1">
    <source>
        <dbReference type="EMBL" id="MPN02249.1"/>
    </source>
</evidence>
<comment type="caution">
    <text evidence="1">The sequence shown here is derived from an EMBL/GenBank/DDBJ whole genome shotgun (WGS) entry which is preliminary data.</text>
</comment>
<dbReference type="AlphaFoldDB" id="A0A645EM98"/>